<dbReference type="PANTHER" id="PTHR11439:SF470">
    <property type="entry name" value="CYSTEINE-RICH RLK (RECEPTOR-LIKE PROTEIN KINASE) 8"/>
    <property type="match status" value="1"/>
</dbReference>
<keyword evidence="2" id="KW-1185">Reference proteome</keyword>
<dbReference type="Proteomes" id="UP000663760">
    <property type="component" value="Chromosome 8"/>
</dbReference>
<proteinExistence type="predicted"/>
<dbReference type="OrthoDB" id="1919845at2759"/>
<dbReference type="AlphaFoldDB" id="A0A7I8KUC6"/>
<evidence type="ECO:0000313" key="2">
    <source>
        <dbReference type="Proteomes" id="UP000663760"/>
    </source>
</evidence>
<dbReference type="EMBL" id="LR746271">
    <property type="protein sequence ID" value="CAA7400906.1"/>
    <property type="molecule type" value="Genomic_DNA"/>
</dbReference>
<name>A0A7I8KUC6_SPIIN</name>
<dbReference type="PANTHER" id="PTHR11439">
    <property type="entry name" value="GAG-POL-RELATED RETROTRANSPOSON"/>
    <property type="match status" value="1"/>
</dbReference>
<protein>
    <submittedName>
        <fullName evidence="1">Uncharacterized protein</fullName>
    </submittedName>
</protein>
<reference evidence="1" key="1">
    <citation type="submission" date="2020-02" db="EMBL/GenBank/DDBJ databases">
        <authorList>
            <person name="Scholz U."/>
            <person name="Mascher M."/>
            <person name="Fiebig A."/>
        </authorList>
    </citation>
    <scope>NUCLEOTIDE SEQUENCE</scope>
</reference>
<evidence type="ECO:0000313" key="1">
    <source>
        <dbReference type="EMBL" id="CAA7400906.1"/>
    </source>
</evidence>
<accession>A0A7I8KUC6</accession>
<organism evidence="1 2">
    <name type="scientific">Spirodela intermedia</name>
    <name type="common">Intermediate duckweed</name>
    <dbReference type="NCBI Taxonomy" id="51605"/>
    <lineage>
        <taxon>Eukaryota</taxon>
        <taxon>Viridiplantae</taxon>
        <taxon>Streptophyta</taxon>
        <taxon>Embryophyta</taxon>
        <taxon>Tracheophyta</taxon>
        <taxon>Spermatophyta</taxon>
        <taxon>Magnoliopsida</taxon>
        <taxon>Liliopsida</taxon>
        <taxon>Araceae</taxon>
        <taxon>Lemnoideae</taxon>
        <taxon>Spirodela</taxon>
    </lineage>
</organism>
<sequence length="182" mass="21195">MNIVKIILPLTAIFSWNIQQYNVKNVFLHGDLINGGIFISQRKYVADLLKDTEKSACKPTSTPLNPNHKLSVHEGEYIDCEMYQQLIGRLLYLTHTRHEISYPTKYHLHVVYQVLHYLKGTPRKGILFKCGGNLTIEMYIDANYFYCDNKSAINLVHNPIQHDHTKQVEIDHHFTKENLESK</sequence>
<gene>
    <name evidence="1" type="ORF">SI8410_08011584</name>
</gene>